<keyword evidence="2 9" id="KW-0813">Transport</keyword>
<dbReference type="NCBIfam" id="TIGR01129">
    <property type="entry name" value="secD"/>
    <property type="match status" value="1"/>
</dbReference>
<reference evidence="14" key="1">
    <citation type="submission" date="2016-11" db="EMBL/GenBank/DDBJ databases">
        <authorList>
            <person name="Varghese N."/>
            <person name="Submissions S."/>
        </authorList>
    </citation>
    <scope>NUCLEOTIDE SEQUENCE [LARGE SCALE GENOMIC DNA]</scope>
    <source>
        <strain evidence="14">DSM 15285</strain>
    </source>
</reference>
<organism evidence="13 14">
    <name type="scientific">Tepidibacter thalassicus DSM 15285</name>
    <dbReference type="NCBI Taxonomy" id="1123350"/>
    <lineage>
        <taxon>Bacteria</taxon>
        <taxon>Bacillati</taxon>
        <taxon>Bacillota</taxon>
        <taxon>Clostridia</taxon>
        <taxon>Peptostreptococcales</taxon>
        <taxon>Peptostreptococcaceae</taxon>
        <taxon>Tepidibacter</taxon>
    </lineage>
</organism>
<comment type="subunit">
    <text evidence="9">Forms a complex with SecF. Part of the essential Sec protein translocation apparatus which comprises SecA, SecYEG and auxiliary proteins SecDF. Other proteins may also be involved.</text>
</comment>
<dbReference type="PANTHER" id="PTHR30081:SF1">
    <property type="entry name" value="PROTEIN TRANSLOCASE SUBUNIT SECD"/>
    <property type="match status" value="1"/>
</dbReference>
<dbReference type="GO" id="GO:0006605">
    <property type="term" value="P:protein targeting"/>
    <property type="evidence" value="ECO:0007669"/>
    <property type="project" value="UniProtKB-UniRule"/>
</dbReference>
<dbReference type="PRINTS" id="PR00702">
    <property type="entry name" value="ACRIFLAVINRP"/>
</dbReference>
<keyword evidence="5 9" id="KW-0653">Protein transport</keyword>
<dbReference type="AlphaFoldDB" id="A0A1M5QJN8"/>
<feature type="domain" description="Protein export membrane protein SecD/SecF C-terminal" evidence="10">
    <location>
        <begin position="231"/>
        <end position="402"/>
    </location>
</feature>
<feature type="domain" description="SecDF P1 head subdomain" evidence="12">
    <location>
        <begin position="132"/>
        <end position="230"/>
    </location>
</feature>
<dbReference type="STRING" id="1123350.SAMN02744040_00985"/>
<sequence length="416" mass="45089">MSMKFKNLSIFIILLIVIGGFSYSAINGVNIGKFKINPVKNSIKQGLDLKGGVFVVYEAQTDATGQELNKILDQTIEVFRKRIDGMGVSEPVIVKEGEKRIRIELPGVKDAKEAIDTIGKTAQLKFVKEDGTVVVTGKDIKKSEVVFDKRTNQPIVSLEFNSEGAKKFANATRELAPTHSPIVIILDNEIISSPRVNDEIPDGHATISGNFTVESASKLANLIRAGALPVEFKEVQTSTVTATLGVDALNKSVQGAIIGIALVMLYMLIYYRLPGFIADIALISYILIIMYTYVQMKITLTLPGIAALILSVGMAVDANVIIFERIKEELKNGKSLRASIDSGFSKALGTIMDSNITTFIAGIVLFKFGTGPIKGFSITLMIGILASLFTAVVITKTLLKSLVHANIVRNKKFFGA</sequence>
<dbReference type="SUPFAM" id="SSF82866">
    <property type="entry name" value="Multidrug efflux transporter AcrB transmembrane domain"/>
    <property type="match status" value="1"/>
</dbReference>
<dbReference type="HAMAP" id="MF_01463_B">
    <property type="entry name" value="SecD_B"/>
    <property type="match status" value="1"/>
</dbReference>
<comment type="function">
    <text evidence="9">Part of the Sec protein translocase complex. Interacts with the SecYEG preprotein conducting channel. SecDF uses the proton motive force (PMF) to complete protein translocation after the ATP-dependent function of SecA.</text>
</comment>
<evidence type="ECO:0000256" key="7">
    <source>
        <dbReference type="ARBA" id="ARBA00023010"/>
    </source>
</evidence>
<proteinExistence type="inferred from homology"/>
<dbReference type="Pfam" id="PF22599">
    <property type="entry name" value="SecDF_P1_head"/>
    <property type="match status" value="1"/>
</dbReference>
<dbReference type="InterPro" id="IPR022813">
    <property type="entry name" value="SecD/SecF_arch_bac"/>
</dbReference>
<dbReference type="NCBIfam" id="TIGR00916">
    <property type="entry name" value="2A0604s01"/>
    <property type="match status" value="1"/>
</dbReference>
<evidence type="ECO:0000259" key="11">
    <source>
        <dbReference type="Pfam" id="PF21760"/>
    </source>
</evidence>
<dbReference type="InterPro" id="IPR048631">
    <property type="entry name" value="SecD_1st"/>
</dbReference>
<dbReference type="InterPro" id="IPR005791">
    <property type="entry name" value="SecD"/>
</dbReference>
<evidence type="ECO:0000256" key="2">
    <source>
        <dbReference type="ARBA" id="ARBA00022448"/>
    </source>
</evidence>
<dbReference type="Pfam" id="PF02355">
    <property type="entry name" value="SecD_SecF_C"/>
    <property type="match status" value="1"/>
</dbReference>
<evidence type="ECO:0000256" key="8">
    <source>
        <dbReference type="ARBA" id="ARBA00023136"/>
    </source>
</evidence>
<feature type="transmembrane region" description="Helical" evidence="9">
    <location>
        <begin position="344"/>
        <end position="366"/>
    </location>
</feature>
<comment type="subcellular location">
    <subcellularLocation>
        <location evidence="1 9">Cell membrane</location>
        <topology evidence="1 9">Multi-pass membrane protein</topology>
    </subcellularLocation>
</comment>
<comment type="similarity">
    <text evidence="9">Belongs to the SecD/SecF family. SecD subfamily.</text>
</comment>
<dbReference type="InterPro" id="IPR055344">
    <property type="entry name" value="SecD_SecF_C_bact"/>
</dbReference>
<dbReference type="GO" id="GO:0005886">
    <property type="term" value="C:plasma membrane"/>
    <property type="evidence" value="ECO:0007669"/>
    <property type="project" value="UniProtKB-SubCell"/>
</dbReference>
<accession>A0A1M5QJN8</accession>
<keyword evidence="6 9" id="KW-1133">Transmembrane helix</keyword>
<evidence type="ECO:0000256" key="1">
    <source>
        <dbReference type="ARBA" id="ARBA00004651"/>
    </source>
</evidence>
<dbReference type="Gene3D" id="3.30.70.3220">
    <property type="match status" value="1"/>
</dbReference>
<dbReference type="InterPro" id="IPR001036">
    <property type="entry name" value="Acrflvin-R"/>
</dbReference>
<evidence type="ECO:0000256" key="5">
    <source>
        <dbReference type="ARBA" id="ARBA00022927"/>
    </source>
</evidence>
<dbReference type="GO" id="GO:0043952">
    <property type="term" value="P:protein transport by the Sec complex"/>
    <property type="evidence" value="ECO:0007669"/>
    <property type="project" value="UniProtKB-UniRule"/>
</dbReference>
<dbReference type="RefSeq" id="WP_242939242.1">
    <property type="nucleotide sequence ID" value="NZ_FQXH01000008.1"/>
</dbReference>
<dbReference type="GO" id="GO:0015450">
    <property type="term" value="F:protein-transporting ATPase activity"/>
    <property type="evidence" value="ECO:0007669"/>
    <property type="project" value="InterPro"/>
</dbReference>
<dbReference type="Proteomes" id="UP000242520">
    <property type="component" value="Unassembled WGS sequence"/>
</dbReference>
<feature type="transmembrane region" description="Helical" evidence="9">
    <location>
        <begin position="300"/>
        <end position="323"/>
    </location>
</feature>
<keyword evidence="7 9" id="KW-0811">Translocation</keyword>
<keyword evidence="14" id="KW-1185">Reference proteome</keyword>
<dbReference type="Pfam" id="PF21760">
    <property type="entry name" value="SecD_1st"/>
    <property type="match status" value="1"/>
</dbReference>
<gene>
    <name evidence="9" type="primary">secD</name>
    <name evidence="13" type="ORF">SAMN02744040_00985</name>
</gene>
<dbReference type="EMBL" id="FQXH01000008">
    <property type="protein sequence ID" value="SHH14126.1"/>
    <property type="molecule type" value="Genomic_DNA"/>
</dbReference>
<name>A0A1M5QJN8_9FIRM</name>
<dbReference type="InterPro" id="IPR054384">
    <property type="entry name" value="SecDF_P1_head"/>
</dbReference>
<dbReference type="Gene3D" id="1.20.1640.10">
    <property type="entry name" value="Multidrug efflux transporter AcrB transmembrane domain"/>
    <property type="match status" value="1"/>
</dbReference>
<evidence type="ECO:0000313" key="13">
    <source>
        <dbReference type="EMBL" id="SHH14126.1"/>
    </source>
</evidence>
<feature type="domain" description="Protein translocase subunit SecDF P1" evidence="11">
    <location>
        <begin position="72"/>
        <end position="130"/>
    </location>
</feature>
<evidence type="ECO:0000256" key="4">
    <source>
        <dbReference type="ARBA" id="ARBA00022692"/>
    </source>
</evidence>
<keyword evidence="8 9" id="KW-0472">Membrane</keyword>
<dbReference type="FunFam" id="1.20.1640.10:FF:000004">
    <property type="entry name" value="Protein translocase subunit SecD"/>
    <property type="match status" value="1"/>
</dbReference>
<evidence type="ECO:0000313" key="14">
    <source>
        <dbReference type="Proteomes" id="UP000242520"/>
    </source>
</evidence>
<dbReference type="InterPro" id="IPR048634">
    <property type="entry name" value="SecD_SecF_C"/>
</dbReference>
<dbReference type="GO" id="GO:0065002">
    <property type="term" value="P:intracellular protein transmembrane transport"/>
    <property type="evidence" value="ECO:0007669"/>
    <property type="project" value="UniProtKB-UniRule"/>
</dbReference>
<protein>
    <recommendedName>
        <fullName evidence="9">Protein translocase subunit SecD</fullName>
    </recommendedName>
</protein>
<evidence type="ECO:0000256" key="6">
    <source>
        <dbReference type="ARBA" id="ARBA00022989"/>
    </source>
</evidence>
<keyword evidence="4 9" id="KW-0812">Transmembrane</keyword>
<evidence type="ECO:0000259" key="10">
    <source>
        <dbReference type="Pfam" id="PF02355"/>
    </source>
</evidence>
<evidence type="ECO:0000256" key="9">
    <source>
        <dbReference type="HAMAP-Rule" id="MF_01463"/>
    </source>
</evidence>
<feature type="transmembrane region" description="Helical" evidence="9">
    <location>
        <begin position="378"/>
        <end position="399"/>
    </location>
</feature>
<comment type="caution">
    <text evidence="9">Lacks conserved residue(s) required for the propagation of feature annotation.</text>
</comment>
<dbReference type="PANTHER" id="PTHR30081">
    <property type="entry name" value="PROTEIN-EXPORT MEMBRANE PROTEIN SEC"/>
    <property type="match status" value="1"/>
</dbReference>
<feature type="transmembrane region" description="Helical" evidence="9">
    <location>
        <begin position="276"/>
        <end position="294"/>
    </location>
</feature>
<evidence type="ECO:0000256" key="3">
    <source>
        <dbReference type="ARBA" id="ARBA00022475"/>
    </source>
</evidence>
<evidence type="ECO:0000259" key="12">
    <source>
        <dbReference type="Pfam" id="PF22599"/>
    </source>
</evidence>
<keyword evidence="3 9" id="KW-1003">Cell membrane</keyword>